<feature type="region of interest" description="Disordered" evidence="1">
    <location>
        <begin position="25"/>
        <end position="61"/>
    </location>
</feature>
<dbReference type="AlphaFoldDB" id="A0A8H7MCW2"/>
<evidence type="ECO:0000313" key="3">
    <source>
        <dbReference type="Proteomes" id="UP000627934"/>
    </source>
</evidence>
<feature type="compositionally biased region" description="Gly residues" evidence="1">
    <location>
        <begin position="304"/>
        <end position="317"/>
    </location>
</feature>
<organism evidence="2 3">
    <name type="scientific">Lasiodiplodia theobromae</name>
    <dbReference type="NCBI Taxonomy" id="45133"/>
    <lineage>
        <taxon>Eukaryota</taxon>
        <taxon>Fungi</taxon>
        <taxon>Dikarya</taxon>
        <taxon>Ascomycota</taxon>
        <taxon>Pezizomycotina</taxon>
        <taxon>Dothideomycetes</taxon>
        <taxon>Dothideomycetes incertae sedis</taxon>
        <taxon>Botryosphaeriales</taxon>
        <taxon>Botryosphaeriaceae</taxon>
        <taxon>Lasiodiplodia</taxon>
    </lineage>
</organism>
<evidence type="ECO:0000313" key="2">
    <source>
        <dbReference type="EMBL" id="KAF9630954.1"/>
    </source>
</evidence>
<feature type="region of interest" description="Disordered" evidence="1">
    <location>
        <begin position="392"/>
        <end position="411"/>
    </location>
</feature>
<gene>
    <name evidence="2" type="ORF">BFW01_g1826</name>
</gene>
<reference evidence="2" key="1">
    <citation type="submission" date="2016-08" db="EMBL/GenBank/DDBJ databases">
        <authorList>
            <person name="Yan J."/>
        </authorList>
    </citation>
    <scope>NUCLEOTIDE SEQUENCE</scope>
    <source>
        <strain evidence="2">CSS-01s</strain>
    </source>
</reference>
<feature type="region of interest" description="Disordered" evidence="1">
    <location>
        <begin position="156"/>
        <end position="194"/>
    </location>
</feature>
<dbReference type="EMBL" id="MDYX01000047">
    <property type="protein sequence ID" value="KAF9630954.1"/>
    <property type="molecule type" value="Genomic_DNA"/>
</dbReference>
<sequence>MAENQRNSRSAAAASHRGAIDVLQSLPSVDIRPSPQPVTTAAGPIGTVSNSPPPHTNIDEMPENMQDWLNMDTDIPDALSMALLEPSGLEVGMDDATWDSLTREASRLIESSADTSPDDALSTNPAISPLLQQQSLGDAERWHSAPDLNRWFVDQHQQPLPTPMPSTTSSHHNQPPPPPQQRRQSYASAPPPPKPSCHCLQLAASLLEDLSDKRACSFDGLSPPLDVLLHFSRRALNRAAAIVACERCASLSEANMLLAMATQYMSTIFERVVKGCIEMQRASSKSGGGGRRGRASRSASPLGEDGGWGSESGSSGGGAAAADHHMWFSSYCIENVGERAAAVQGLASVQLGEYLRMLRTLKARAAGRPGHLVLLNEADQKIKAVRAMMMLPSSDRPGSKGGQERGSLLDL</sequence>
<accession>A0A8H7MCW2</accession>
<feature type="region of interest" description="Disordered" evidence="1">
    <location>
        <begin position="282"/>
        <end position="317"/>
    </location>
</feature>
<proteinExistence type="predicted"/>
<protein>
    <submittedName>
        <fullName evidence="2">Uncharacterized protein</fullName>
    </submittedName>
</protein>
<evidence type="ECO:0000256" key="1">
    <source>
        <dbReference type="SAM" id="MobiDB-lite"/>
    </source>
</evidence>
<reference evidence="2" key="2">
    <citation type="journal article" date="2018" name="DNA Res.">
        <title>Comparative genome and transcriptome analyses reveal adaptations to opportunistic infections in woody plant degrading pathogens of Botryosphaeriaceae.</title>
        <authorList>
            <person name="Yan J.Y."/>
            <person name="Zhao W.S."/>
            <person name="Chen Z."/>
            <person name="Xing Q.K."/>
            <person name="Zhang W."/>
            <person name="Chethana K.W.T."/>
            <person name="Xue M.F."/>
            <person name="Xu J.P."/>
            <person name="Phillips A.J.L."/>
            <person name="Wang Y."/>
            <person name="Liu J.H."/>
            <person name="Liu M."/>
            <person name="Zhou Y."/>
            <person name="Jayawardena R.S."/>
            <person name="Manawasinghe I.S."/>
            <person name="Huang J.B."/>
            <person name="Qiao G.H."/>
            <person name="Fu C.Y."/>
            <person name="Guo F.F."/>
            <person name="Dissanayake A.J."/>
            <person name="Peng Y.L."/>
            <person name="Hyde K.D."/>
            <person name="Li X.H."/>
        </authorList>
    </citation>
    <scope>NUCLEOTIDE SEQUENCE</scope>
    <source>
        <strain evidence="2">CSS-01s</strain>
    </source>
</reference>
<comment type="caution">
    <text evidence="2">The sequence shown here is derived from an EMBL/GenBank/DDBJ whole genome shotgun (WGS) entry which is preliminary data.</text>
</comment>
<dbReference type="Proteomes" id="UP000627934">
    <property type="component" value="Unassembled WGS sequence"/>
</dbReference>
<name>A0A8H7MCW2_9PEZI</name>